<sequence length="92" mass="10530">MTMNTFCLSLYTIVVLLYGSCTAPSHHVDVLFRYSVIWKMNLVNMACYVITNNTNPFATITVLLWDPRCKSICTIYEAMLEPEKCLSFVIHA</sequence>
<comment type="caution">
    <text evidence="1">The sequence shown here is derived from an EMBL/GenBank/DDBJ whole genome shotgun (WGS) entry which is preliminary data.</text>
</comment>
<reference evidence="1 2" key="2">
    <citation type="journal article" date="2022" name="Mol. Ecol. Resour.">
        <title>The genomes of chicory, endive, great burdock and yacon provide insights into Asteraceae paleo-polyploidization history and plant inulin production.</title>
        <authorList>
            <person name="Fan W."/>
            <person name="Wang S."/>
            <person name="Wang H."/>
            <person name="Wang A."/>
            <person name="Jiang F."/>
            <person name="Liu H."/>
            <person name="Zhao H."/>
            <person name="Xu D."/>
            <person name="Zhang Y."/>
        </authorList>
    </citation>
    <scope>NUCLEOTIDE SEQUENCE [LARGE SCALE GENOMIC DNA]</scope>
    <source>
        <strain evidence="2">cv. Yunnan</strain>
        <tissue evidence="1">Leaves</tissue>
    </source>
</reference>
<dbReference type="Proteomes" id="UP001056120">
    <property type="component" value="Linkage Group LG11"/>
</dbReference>
<evidence type="ECO:0000313" key="1">
    <source>
        <dbReference type="EMBL" id="KAI3800054.1"/>
    </source>
</evidence>
<organism evidence="1 2">
    <name type="scientific">Smallanthus sonchifolius</name>
    <dbReference type="NCBI Taxonomy" id="185202"/>
    <lineage>
        <taxon>Eukaryota</taxon>
        <taxon>Viridiplantae</taxon>
        <taxon>Streptophyta</taxon>
        <taxon>Embryophyta</taxon>
        <taxon>Tracheophyta</taxon>
        <taxon>Spermatophyta</taxon>
        <taxon>Magnoliopsida</taxon>
        <taxon>eudicotyledons</taxon>
        <taxon>Gunneridae</taxon>
        <taxon>Pentapetalae</taxon>
        <taxon>asterids</taxon>
        <taxon>campanulids</taxon>
        <taxon>Asterales</taxon>
        <taxon>Asteraceae</taxon>
        <taxon>Asteroideae</taxon>
        <taxon>Heliantheae alliance</taxon>
        <taxon>Millerieae</taxon>
        <taxon>Smallanthus</taxon>
    </lineage>
</organism>
<keyword evidence="2" id="KW-1185">Reference proteome</keyword>
<dbReference type="EMBL" id="CM042028">
    <property type="protein sequence ID" value="KAI3800054.1"/>
    <property type="molecule type" value="Genomic_DNA"/>
</dbReference>
<proteinExistence type="predicted"/>
<evidence type="ECO:0000313" key="2">
    <source>
        <dbReference type="Proteomes" id="UP001056120"/>
    </source>
</evidence>
<reference evidence="2" key="1">
    <citation type="journal article" date="2022" name="Mol. Ecol. Resour.">
        <title>The genomes of chicory, endive, great burdock and yacon provide insights into Asteraceae palaeo-polyploidization history and plant inulin production.</title>
        <authorList>
            <person name="Fan W."/>
            <person name="Wang S."/>
            <person name="Wang H."/>
            <person name="Wang A."/>
            <person name="Jiang F."/>
            <person name="Liu H."/>
            <person name="Zhao H."/>
            <person name="Xu D."/>
            <person name="Zhang Y."/>
        </authorList>
    </citation>
    <scope>NUCLEOTIDE SEQUENCE [LARGE SCALE GENOMIC DNA]</scope>
    <source>
        <strain evidence="2">cv. Yunnan</strain>
    </source>
</reference>
<name>A0ACB9HW92_9ASTR</name>
<accession>A0ACB9HW92</accession>
<protein>
    <submittedName>
        <fullName evidence="1">Uncharacterized protein</fullName>
    </submittedName>
</protein>
<gene>
    <name evidence="1" type="ORF">L1987_35361</name>
</gene>